<dbReference type="NCBIfam" id="TIGR00370">
    <property type="entry name" value="5-oxoprolinase subunit PxpB"/>
    <property type="match status" value="1"/>
</dbReference>
<dbReference type="Proteomes" id="UP000679247">
    <property type="component" value="Chromosome"/>
</dbReference>
<evidence type="ECO:0000313" key="6">
    <source>
        <dbReference type="Proteomes" id="UP000679247"/>
    </source>
</evidence>
<feature type="domain" description="Carboxyltransferase" evidence="4">
    <location>
        <begin position="8"/>
        <end position="211"/>
    </location>
</feature>
<keyword evidence="6" id="KW-1185">Reference proteome</keyword>
<dbReference type="SMART" id="SM00796">
    <property type="entry name" value="AHS1"/>
    <property type="match status" value="1"/>
</dbReference>
<dbReference type="EC" id="3.5.2.9" evidence="5"/>
<protein>
    <submittedName>
        <fullName evidence="5">5-oxoprolinase subunit PxpB</fullName>
        <ecNumber evidence="5">3.5.2.9</ecNumber>
    </submittedName>
</protein>
<sequence length="257" mass="29377">MIDHKIIPAVMQTGERSIRFSFGDEISDETFQQIKVFGQLIRTYGKFEIEDVVPSYTTVHVYFHSNTISPIEWAHKLLENWNEIDLKTNKDQPYNHIQIPVCYEEEFALDIQKVMKHTSLTHNEMINLHTAPAYAVHAIGFLPGFPYLGGLHPRLATPRLEVPRERLGEGTVGIGGAQTGVYPVSSPGGWNIIGRTPLSLYQPKRKIPFLCKAGDIVRFQAISVKQFWEIKRDLEQNPDDIQHWVTRISAEDNRGEQ</sequence>
<evidence type="ECO:0000313" key="5">
    <source>
        <dbReference type="EMBL" id="QVY59776.1"/>
    </source>
</evidence>
<dbReference type="PANTHER" id="PTHR34698:SF2">
    <property type="entry name" value="5-OXOPROLINASE SUBUNIT B"/>
    <property type="match status" value="1"/>
</dbReference>
<dbReference type="PANTHER" id="PTHR34698">
    <property type="entry name" value="5-OXOPROLINASE SUBUNIT B"/>
    <property type="match status" value="1"/>
</dbReference>
<dbReference type="InterPro" id="IPR010016">
    <property type="entry name" value="PxpB"/>
</dbReference>
<dbReference type="Gene3D" id="2.40.100.10">
    <property type="entry name" value="Cyclophilin-like"/>
    <property type="match status" value="1"/>
</dbReference>
<dbReference type="EMBL" id="CP071709">
    <property type="protein sequence ID" value="QVY59776.1"/>
    <property type="molecule type" value="Genomic_DNA"/>
</dbReference>
<proteinExistence type="predicted"/>
<gene>
    <name evidence="5" type="primary">pxpB</name>
    <name evidence="5" type="ORF">J1899_11940</name>
</gene>
<dbReference type="Pfam" id="PF02682">
    <property type="entry name" value="CT_C_D"/>
    <property type="match status" value="1"/>
</dbReference>
<organism evidence="5 6">
    <name type="scientific">Cytobacillus gottheilii</name>
    <dbReference type="NCBI Taxonomy" id="859144"/>
    <lineage>
        <taxon>Bacteria</taxon>
        <taxon>Bacillati</taxon>
        <taxon>Bacillota</taxon>
        <taxon>Bacilli</taxon>
        <taxon>Bacillales</taxon>
        <taxon>Bacillaceae</taxon>
        <taxon>Cytobacillus</taxon>
    </lineage>
</organism>
<keyword evidence="2 5" id="KW-0378">Hydrolase</keyword>
<keyword evidence="3" id="KW-0067">ATP-binding</keyword>
<evidence type="ECO:0000256" key="2">
    <source>
        <dbReference type="ARBA" id="ARBA00022801"/>
    </source>
</evidence>
<dbReference type="RefSeq" id="WP_214473917.1">
    <property type="nucleotide sequence ID" value="NZ_CANKUS010000004.1"/>
</dbReference>
<dbReference type="SUPFAM" id="SSF160467">
    <property type="entry name" value="PH0987 N-terminal domain-like"/>
    <property type="match status" value="1"/>
</dbReference>
<dbReference type="GO" id="GO:0017168">
    <property type="term" value="F:5-oxoprolinase (ATP-hydrolyzing) activity"/>
    <property type="evidence" value="ECO:0007669"/>
    <property type="project" value="UniProtKB-EC"/>
</dbReference>
<evidence type="ECO:0000256" key="3">
    <source>
        <dbReference type="ARBA" id="ARBA00022840"/>
    </source>
</evidence>
<dbReference type="InterPro" id="IPR029000">
    <property type="entry name" value="Cyclophilin-like_dom_sf"/>
</dbReference>
<dbReference type="SUPFAM" id="SSF50891">
    <property type="entry name" value="Cyclophilin-like"/>
    <property type="match status" value="1"/>
</dbReference>
<name>A0ABX8F604_9BACI</name>
<evidence type="ECO:0000256" key="1">
    <source>
        <dbReference type="ARBA" id="ARBA00022741"/>
    </source>
</evidence>
<evidence type="ECO:0000259" key="4">
    <source>
        <dbReference type="SMART" id="SM00796"/>
    </source>
</evidence>
<dbReference type="Gene3D" id="3.30.1360.40">
    <property type="match status" value="1"/>
</dbReference>
<dbReference type="InterPro" id="IPR003833">
    <property type="entry name" value="CT_C_D"/>
</dbReference>
<keyword evidence="1" id="KW-0547">Nucleotide-binding</keyword>
<accession>A0ABX8F604</accession>
<reference evidence="5 6" key="1">
    <citation type="submission" date="2021-03" db="EMBL/GenBank/DDBJ databases">
        <title>The first data on the complete genome of the tetrodotoxin-producing bacterium.</title>
        <authorList>
            <person name="Melnikova D.I."/>
            <person name="Nijland R."/>
            <person name="Magarlamov T.Y."/>
        </authorList>
    </citation>
    <scope>NUCLEOTIDE SEQUENCE [LARGE SCALE GENOMIC DNA]</scope>
    <source>
        <strain evidence="5 6">1839</strain>
    </source>
</reference>